<feature type="domain" description="Csf1 N-terminal" evidence="3">
    <location>
        <begin position="138"/>
        <end position="858"/>
    </location>
</feature>
<evidence type="ECO:0000259" key="4">
    <source>
        <dbReference type="Pfam" id="PF25038"/>
    </source>
</evidence>
<feature type="transmembrane region" description="Helical" evidence="2">
    <location>
        <begin position="18"/>
        <end position="39"/>
    </location>
</feature>
<feature type="compositionally biased region" description="Basic and acidic residues" evidence="1">
    <location>
        <begin position="213"/>
        <end position="226"/>
    </location>
</feature>
<dbReference type="Proteomes" id="UP000799437">
    <property type="component" value="Unassembled WGS sequence"/>
</dbReference>
<feature type="region of interest" description="Disordered" evidence="1">
    <location>
        <begin position="1760"/>
        <end position="1779"/>
    </location>
</feature>
<dbReference type="OrthoDB" id="10051416at2759"/>
<dbReference type="GO" id="GO:0016020">
    <property type="term" value="C:membrane"/>
    <property type="evidence" value="ECO:0007669"/>
    <property type="project" value="InterPro"/>
</dbReference>
<feature type="region of interest" description="Disordered" evidence="1">
    <location>
        <begin position="210"/>
        <end position="247"/>
    </location>
</feature>
<organism evidence="5 6">
    <name type="scientific">Pseudovirgaria hyperparasitica</name>
    <dbReference type="NCBI Taxonomy" id="470096"/>
    <lineage>
        <taxon>Eukaryota</taxon>
        <taxon>Fungi</taxon>
        <taxon>Dikarya</taxon>
        <taxon>Ascomycota</taxon>
        <taxon>Pezizomycotina</taxon>
        <taxon>Dothideomycetes</taxon>
        <taxon>Dothideomycetes incertae sedis</taxon>
        <taxon>Acrospermales</taxon>
        <taxon>Acrospermaceae</taxon>
        <taxon>Pseudovirgaria</taxon>
    </lineage>
</organism>
<protein>
    <recommendedName>
        <fullName evidence="7">Fermentation associated protein</fullName>
    </recommendedName>
</protein>
<dbReference type="Pfam" id="PF25038">
    <property type="entry name" value="Csf1_C"/>
    <property type="match status" value="1"/>
</dbReference>
<feature type="compositionally biased region" description="Basic and acidic residues" evidence="1">
    <location>
        <begin position="556"/>
        <end position="565"/>
    </location>
</feature>
<evidence type="ECO:0000313" key="6">
    <source>
        <dbReference type="Proteomes" id="UP000799437"/>
    </source>
</evidence>
<feature type="region of interest" description="Disordered" evidence="1">
    <location>
        <begin position="335"/>
        <end position="354"/>
    </location>
</feature>
<evidence type="ECO:0000313" key="5">
    <source>
        <dbReference type="EMBL" id="KAF2760497.1"/>
    </source>
</evidence>
<dbReference type="GO" id="GO:0006113">
    <property type="term" value="P:fermentation"/>
    <property type="evidence" value="ECO:0007669"/>
    <property type="project" value="InterPro"/>
</dbReference>
<proteinExistence type="predicted"/>
<dbReference type="PANTHER" id="PTHR32085">
    <property type="entry name" value="PROTEIN CSF1"/>
    <property type="match status" value="1"/>
</dbReference>
<evidence type="ECO:0000256" key="1">
    <source>
        <dbReference type="SAM" id="MobiDB-lite"/>
    </source>
</evidence>
<feature type="region of interest" description="Disordered" evidence="1">
    <location>
        <begin position="556"/>
        <end position="579"/>
    </location>
</feature>
<feature type="compositionally biased region" description="Basic and acidic residues" evidence="1">
    <location>
        <begin position="137"/>
        <end position="149"/>
    </location>
</feature>
<evidence type="ECO:0000259" key="3">
    <source>
        <dbReference type="Pfam" id="PF21678"/>
    </source>
</evidence>
<evidence type="ECO:0000256" key="2">
    <source>
        <dbReference type="SAM" id="Phobius"/>
    </source>
</evidence>
<feature type="compositionally biased region" description="Polar residues" evidence="1">
    <location>
        <begin position="1219"/>
        <end position="1228"/>
    </location>
</feature>
<reference evidence="5" key="1">
    <citation type="journal article" date="2020" name="Stud. Mycol.">
        <title>101 Dothideomycetes genomes: a test case for predicting lifestyles and emergence of pathogens.</title>
        <authorList>
            <person name="Haridas S."/>
            <person name="Albert R."/>
            <person name="Binder M."/>
            <person name="Bloem J."/>
            <person name="Labutti K."/>
            <person name="Salamov A."/>
            <person name="Andreopoulos B."/>
            <person name="Baker S."/>
            <person name="Barry K."/>
            <person name="Bills G."/>
            <person name="Bluhm B."/>
            <person name="Cannon C."/>
            <person name="Castanera R."/>
            <person name="Culley D."/>
            <person name="Daum C."/>
            <person name="Ezra D."/>
            <person name="Gonzalez J."/>
            <person name="Henrissat B."/>
            <person name="Kuo A."/>
            <person name="Liang C."/>
            <person name="Lipzen A."/>
            <person name="Lutzoni F."/>
            <person name="Magnuson J."/>
            <person name="Mondo S."/>
            <person name="Nolan M."/>
            <person name="Ohm R."/>
            <person name="Pangilinan J."/>
            <person name="Park H.-J."/>
            <person name="Ramirez L."/>
            <person name="Alfaro M."/>
            <person name="Sun H."/>
            <person name="Tritt A."/>
            <person name="Yoshinaga Y."/>
            <person name="Zwiers L.-H."/>
            <person name="Turgeon B."/>
            <person name="Goodwin S."/>
            <person name="Spatafora J."/>
            <person name="Crous P."/>
            <person name="Grigoriev I."/>
        </authorList>
    </citation>
    <scope>NUCLEOTIDE SEQUENCE</scope>
    <source>
        <strain evidence="5">CBS 121739</strain>
    </source>
</reference>
<dbReference type="PANTHER" id="PTHR32085:SF3">
    <property type="entry name" value="PROTEIN CSF1"/>
    <property type="match status" value="1"/>
</dbReference>
<feature type="region of interest" description="Disordered" evidence="1">
    <location>
        <begin position="2931"/>
        <end position="2952"/>
    </location>
</feature>
<gene>
    <name evidence="5" type="ORF">EJ05DRAFT_509028</name>
</gene>
<keyword evidence="2" id="KW-0472">Membrane</keyword>
<keyword evidence="2" id="KW-1133">Transmembrane helix</keyword>
<sequence>MASGLTGAPLRVGDGFNWIYFVELLVCAVLTIFFLFYFNRLFGTIVSYAIRAFTWHKYQAYIDIQSLQISLLAGRIFFKDIRYHAHNQTILVHGGYITWQYWLRTVQDTDVFDPSPHRGGRGRSASSSRAGSQSRSRSVDREEKAGSQETKKLPYRITVKVSGLEAFIYNRSPVYDSILANITKKREHGQTANAPKRSQEDEMLSQFISETSRASRDHRPGHEKEMSGYPAGYASHPEEDILRQPNPPPSFLRLFPIHVDCNKGAVALGNENTTSVLTAQFEKASGEFSATHSGPLDVYRQLFNFEFIHPVVHMRKNHDFKSLQLATAARLKKNAEDGELSDKTLNPHQEDSKRKWRPWNPFATLWNTSTESIKMIASKHGQFQAGQPSFPGQERWQGLSRYVHDSQNDEHDEWDGVEYGKTSLIADVPRLRMSFYWDVPGPVSTKTDPPDSGMSSENINGDLPPAYGMDLQVYGGTINYGPWADRQRINLQNIFFPANHVDAIPATPLSKGQTRASTIFKLFISIEQDTTIRIPMREASKDWKWKGKASDILGGDKNDHKDTLRSRIRPGRNKNDKGAGATVRPFAWLDVKVLGNTTVNYDMDMFARNDGYRNLLDVDFSGTEISSSVNHGLLWRTGQVTVSSNMSNPLVWNKLRKWTFEIKINDLDLFILRDHLFLITDLITDWSSGPPPDYFTFTPMQYLLTIDFNRFKMYLNTNDSNIVNNPSELEENNFVILFGRQLHGEVTIPLDRFCPAQSEIPFDVKGQDLGLDLSMSPRNTLHTFVRSPHVARLGNIRMRGSHSYFTTTAPNLTDRLHFDIDGSNFSLTLYGFLIRQLLVLKENYFGEDLHFKTLEEYQSLQPGGLGTGDQPEDQNGRHNKSNDLDVILCITASECNALLPSNIYSADHGIRVDLPYASADLRFTNYYMDLETNFSPLSVSLGNIPTDPDGPAENSGQTEIFIDSASIVGHRLFGLPPTEPTYVCNWDFTVGETIGECSVEFLDELASSAQGFAFSLDDYENALPVLNPIELHDVTFLRLNTSLIRIWLHIGQEALLISCEPVKLDFNDWAGKHFSQRLNVQVPKLVIACADASTTSRHRTSDGHRQSVMTHAYLDTSISLSMVRRKLGFTADRQLQQDHIYEHDKRTKRTDFLLINNHADLARSKSINNTQTPALIFPPMPLPVGVQIDSMSTSSLRTPTQYEASIKGSIQMQRNMPTATLSRSSTENLPDWRKQPSTTTMVSSKGGCSDDWVSSMTTDHQLEGQPWLPASIALTSSLAPPYFPMHQIELDLADVDPLPVLETHHANETQISGKIQTPDATYDLDEDMVHTSFVVSTGQGIRIFCTPKAISVVASILEHILPKNPDSILDALQVSTLSTILDSNKRDEGKGKSNEVSISVPQIHVRLCNESSVRTDYGAHMETDQYDMYIRNPHLLLRSKSFPRYEAVPEVKRSLSVHATFSVFDLSIRQKQSGIESDDVAVSARVNDFLLWISQARTNSINVTVKCCEIANASKQINYLASLIHRTAVLATEVEKIFSDLASNWQSRLRYMVYYLSNRGKDVPDPTFLTRASYVGRVGPDHLRNSDSWKILSRLRFILQNLSHNDYDQLSSACRDQEFIYPEDSPHEIISLWDQWRAWDLKSVKKSLVMQKLYGPFQDVTVLDEAAELPLYINVKAAIIKAIIDPGPKQTDFSTQLFSAAVRSDPPPPPSGLHLVEQESRKTTIQLSSRNMMLKVNWEVCELIEKLLTMFKNSSARNPQKETRVVLGPPNPGPSKATKSRHDFHLVYATEIASIEMDCINVMLTCASQDVKISLAGYKGTESNQGVFVSAVASADNSGAHLRSRSRLLLRTEAEFPSIYISHHGNRETVDELRIIGACKVAAIELTEEILGLFEVADAVLVDEAAFVFQQIQKFPTDNKEQSKLDQRRSNIPKLTIALLMDTYYIDVTILPTLSYSIAGGIGRVSVSPRVDKELDLTVEFDLNGHKHSFYNKETSESTIITSLDIPAVNGRLKITQDDDITKLSLISTLDMVTFEASSIHGLLNIAKDPEMSRLTHAIQEDAEVLRGHFKEIFPKEKDTYTVKAPKSGSFIYYVKLTMAGLQIVANAPTQYAISTTAALVIGMEDMQLNVSNISAKDSLILVLPDVAADVRRVGVSLALSNEEICQRSGNVTLGVNIRVTSADPSNINAKRVIRVSSSNLDVNIYAETASAMVDVMNHLQDRLKDIDLSRQRKYFRRLHRSKFPRSSSAIIATSAQEEGEERVKTAGVFTSTYSLELNEIQVSWVVGHSSPRYGNREPEDLVLSFRRIDLSTRAEDKARLMIEDMQLQMVPPSFGKKKRSLNSALLPEVVFNVAYSSSQDARKLAFQAAGKSLDLQLESKFIIPAKCLHQSITLATEKFRAATSSWQKTPTVSGAERKNPFGNKRLSSLLVDADFAGAVVHLRAASYQEHQSPQAHARENPGQQKGKYGQFVTEDSAASTSLRAPGVALKAEFTDDGGKHPSLNVELKVDASNNALYPSVVPLIVDISNAVKQVVQDKDNDGAKENVLGKAKPAGSKLIDEESLMNVDPSTYLGKTRLNFGFRICRQEFSLSCQPIARVAASARLDEIYMTMSSVKTKDHGHFFAITGAFEKLQASVQHVYSKESTFSFKVDSVHLSVMNSKHLSGRSGVSAILKINPTRTQINARQLQDFLLFREIWVPPEIRQEAHQTPSAPSTEPQEYLVQRYHQVASAAAFPWNATFAIAEMAVELDLGQAIGKSSLTISNMWASSKKNSDWEQNLCIGVDRVGIKSTGRMNGNVDLTNVKVRTSIRWPEQQEAPRQTPFIQASAGFGRLNAKIGFDYQVFAVADISDFEFLMYNVRQGVERDRLVAILDGDRVQVFLTSTSSAQVVALYQAIQRLVQENQSAYEQSLKDIERFLRRKSAVLPGPLLAPQAPSSSEEEHNADNAPKAPISLGTDVVVTLKKLTFGAFPSSLTDSQVLSLEASDTQARFATALTEDPLKGAQVHSVLGLTLGRLSVALAAIAQTSKKDTPVDITVEYIVNSVAGARGGTILRVPKVLATMQTWQIPNTNTIEYQFKSSFEGKVDVGWNYSRISYIRNMWSAHTRALASRLGKPLPEPAVKISAPKERPETAQDREKAKITAVVDVPQSRYEYAPLGEVVIETPQLRDMGEATPPLEWIGLHRDRLPNVTHQIVIVPLLEIAREVEDAYQRILGTS</sequence>
<dbReference type="EMBL" id="ML996568">
    <property type="protein sequence ID" value="KAF2760497.1"/>
    <property type="molecule type" value="Genomic_DNA"/>
</dbReference>
<dbReference type="GeneID" id="54489118"/>
<evidence type="ECO:0008006" key="7">
    <source>
        <dbReference type="Google" id="ProtNLM"/>
    </source>
</evidence>
<feature type="compositionally biased region" description="Low complexity" evidence="1">
    <location>
        <begin position="123"/>
        <end position="136"/>
    </location>
</feature>
<feature type="domain" description="Csf1 C-terminal region" evidence="4">
    <location>
        <begin position="2476"/>
        <end position="3218"/>
    </location>
</feature>
<dbReference type="InterPro" id="IPR029636">
    <property type="entry name" value="Csf1"/>
</dbReference>
<feature type="region of interest" description="Disordered" evidence="1">
    <location>
        <begin position="1219"/>
        <end position="1248"/>
    </location>
</feature>
<dbReference type="RefSeq" id="XP_033602948.1">
    <property type="nucleotide sequence ID" value="XM_033748064.1"/>
</dbReference>
<dbReference type="Pfam" id="PF21678">
    <property type="entry name" value="Csf1_N"/>
    <property type="match status" value="1"/>
</dbReference>
<keyword evidence="2" id="KW-0812">Transmembrane</keyword>
<accession>A0A6A6WFW9</accession>
<dbReference type="InterPro" id="IPR048636">
    <property type="entry name" value="Csf1_N"/>
</dbReference>
<dbReference type="InterPro" id="IPR056779">
    <property type="entry name" value="Csf1_C"/>
</dbReference>
<keyword evidence="6" id="KW-1185">Reference proteome</keyword>
<feature type="region of interest" description="Disordered" evidence="1">
    <location>
        <begin position="113"/>
        <end position="149"/>
    </location>
</feature>
<name>A0A6A6WFW9_9PEZI</name>